<dbReference type="Proteomes" id="UP000008817">
    <property type="component" value="Chromosome"/>
</dbReference>
<dbReference type="KEGG" id="rec:RHECIAT_CH0003830"/>
<dbReference type="HOGENOM" id="CLU_1863564_0_0_5"/>
<accession>B3PZW8</accession>
<feature type="region of interest" description="Disordered" evidence="1">
    <location>
        <begin position="68"/>
        <end position="93"/>
    </location>
</feature>
<reference evidence="2 3" key="1">
    <citation type="submission" date="2008-04" db="EMBL/GenBank/DDBJ databases">
        <title>Genome diversity and DNA divergence of Rhizobium etli.</title>
        <authorList>
            <person name="Gonzalez V."/>
            <person name="Acosta J.L."/>
            <person name="Santamaria R.I."/>
            <person name="Bustos P."/>
            <person name="Hernandez-Gonzalez I.L."/>
            <person name="Fernandez J.L."/>
            <person name="Diaz R."/>
            <person name="Flores M."/>
            <person name="Mora J."/>
            <person name="Palacios R."/>
            <person name="Davila G."/>
        </authorList>
    </citation>
    <scope>NUCLEOTIDE SEQUENCE [LARGE SCALE GENOMIC DNA]</scope>
    <source>
        <strain evidence="2 3">CIAT 652</strain>
    </source>
</reference>
<sequence length="137" mass="15147">MTKPERKIINSLKISEISAVDRPAQAHAVATIMKSAAPIIAQPVTCSPTPEGNAALLKMLAAIRGEPITKSRSEESRTMSNETHYERLTKSYAQRHGVSIQKAAEKLMRDDPDAVRDAYDADENREVARRFAEASRN</sequence>
<dbReference type="EMBL" id="CP001074">
    <property type="protein sequence ID" value="ACE92768.1"/>
    <property type="molecule type" value="Genomic_DNA"/>
</dbReference>
<evidence type="ECO:0000313" key="2">
    <source>
        <dbReference type="EMBL" id="ACE92768.1"/>
    </source>
</evidence>
<organism evidence="2 3">
    <name type="scientific">Rhizobium etli (strain CIAT 652)</name>
    <dbReference type="NCBI Taxonomy" id="491916"/>
    <lineage>
        <taxon>Bacteria</taxon>
        <taxon>Pseudomonadati</taxon>
        <taxon>Pseudomonadota</taxon>
        <taxon>Alphaproteobacteria</taxon>
        <taxon>Hyphomicrobiales</taxon>
        <taxon>Rhizobiaceae</taxon>
        <taxon>Rhizobium/Agrobacterium group</taxon>
        <taxon>Rhizobium</taxon>
    </lineage>
</organism>
<evidence type="ECO:0000313" key="3">
    <source>
        <dbReference type="Proteomes" id="UP000008817"/>
    </source>
</evidence>
<name>B3PZW8_RHIE6</name>
<protein>
    <submittedName>
        <fullName evidence="2">Uncharacterized protein</fullName>
    </submittedName>
</protein>
<dbReference type="AlphaFoldDB" id="B3PZW8"/>
<proteinExistence type="predicted"/>
<evidence type="ECO:0000256" key="1">
    <source>
        <dbReference type="SAM" id="MobiDB-lite"/>
    </source>
</evidence>
<gene>
    <name evidence="2" type="ordered locus">RHECIAT_CH0003830</name>
</gene>
<feature type="compositionally biased region" description="Basic and acidic residues" evidence="1">
    <location>
        <begin position="68"/>
        <end position="89"/>
    </location>
</feature>